<dbReference type="GO" id="GO:0016747">
    <property type="term" value="F:acyltransferase activity, transferring groups other than amino-acyl groups"/>
    <property type="evidence" value="ECO:0007669"/>
    <property type="project" value="InterPro"/>
</dbReference>
<dbReference type="AlphaFoldDB" id="A0A9D7SSM9"/>
<gene>
    <name evidence="4" type="ORF">IPP15_08000</name>
</gene>
<dbReference type="SUPFAM" id="SSF55729">
    <property type="entry name" value="Acyl-CoA N-acyltransferases (Nat)"/>
    <property type="match status" value="1"/>
</dbReference>
<protein>
    <submittedName>
        <fullName evidence="4">GNAT family N-acetyltransferase</fullName>
    </submittedName>
</protein>
<feature type="domain" description="N-acetyltransferase" evidence="3">
    <location>
        <begin position="2"/>
        <end position="172"/>
    </location>
</feature>
<dbReference type="Proteomes" id="UP000808337">
    <property type="component" value="Unassembled WGS sequence"/>
</dbReference>
<dbReference type="PROSITE" id="PS51186">
    <property type="entry name" value="GNAT"/>
    <property type="match status" value="1"/>
</dbReference>
<proteinExistence type="predicted"/>
<evidence type="ECO:0000256" key="1">
    <source>
        <dbReference type="ARBA" id="ARBA00022679"/>
    </source>
</evidence>
<keyword evidence="1" id="KW-0808">Transferase</keyword>
<reference evidence="4 5" key="1">
    <citation type="submission" date="2020-10" db="EMBL/GenBank/DDBJ databases">
        <title>Connecting structure to function with the recovery of over 1000 high-quality activated sludge metagenome-assembled genomes encoding full-length rRNA genes using long-read sequencing.</title>
        <authorList>
            <person name="Singleton C.M."/>
            <person name="Petriglieri F."/>
            <person name="Kristensen J.M."/>
            <person name="Kirkegaard R.H."/>
            <person name="Michaelsen T.Y."/>
            <person name="Andersen M.H."/>
            <person name="Karst S.M."/>
            <person name="Dueholm M.S."/>
            <person name="Nielsen P.H."/>
            <person name="Albertsen M."/>
        </authorList>
    </citation>
    <scope>NUCLEOTIDE SEQUENCE [LARGE SCALE GENOMIC DNA]</scope>
    <source>
        <strain evidence="4">Ribe_18-Q3-R11-54_MAXAC.273</strain>
    </source>
</reference>
<evidence type="ECO:0000313" key="4">
    <source>
        <dbReference type="EMBL" id="MBK9982352.1"/>
    </source>
</evidence>
<evidence type="ECO:0000256" key="2">
    <source>
        <dbReference type="ARBA" id="ARBA00023315"/>
    </source>
</evidence>
<comment type="caution">
    <text evidence="4">The sequence shown here is derived from an EMBL/GenBank/DDBJ whole genome shotgun (WGS) entry which is preliminary data.</text>
</comment>
<dbReference type="PANTHER" id="PTHR43420:SF47">
    <property type="entry name" value="N-ACETYLTRANSFERASE DOMAIN-CONTAINING PROTEIN"/>
    <property type="match status" value="1"/>
</dbReference>
<dbReference type="EMBL" id="JADKGY010000006">
    <property type="protein sequence ID" value="MBK9982352.1"/>
    <property type="molecule type" value="Genomic_DNA"/>
</dbReference>
<dbReference type="InterPro" id="IPR016181">
    <property type="entry name" value="Acyl_CoA_acyltransferase"/>
</dbReference>
<dbReference type="Pfam" id="PF00583">
    <property type="entry name" value="Acetyltransf_1"/>
    <property type="match status" value="1"/>
</dbReference>
<name>A0A9D7SSM9_9BACT</name>
<dbReference type="PANTHER" id="PTHR43420">
    <property type="entry name" value="ACETYLTRANSFERASE"/>
    <property type="match status" value="1"/>
</dbReference>
<dbReference type="InterPro" id="IPR000182">
    <property type="entry name" value="GNAT_dom"/>
</dbReference>
<keyword evidence="2" id="KW-0012">Acyltransferase</keyword>
<dbReference type="Gene3D" id="3.40.630.30">
    <property type="match status" value="1"/>
</dbReference>
<sequence>MNSIFPATPKDAVLLSVIGRQSLIESHGHSASEKDINHYLDHNMSEEAYHQELIHPENLYHIIYADGIPAGYSKIILNSPRAEVQQQNITKLARIYILKEFYGQDIGKDLFSYILDLSKQHQQAGMWLNVWTENHRAIAFYKKQGFEIIGRHDFEVSPTHFNPNHVMYLAYV</sequence>
<accession>A0A9D7SSM9</accession>
<organism evidence="4 5">
    <name type="scientific">Candidatus Opimibacter skivensis</name>
    <dbReference type="NCBI Taxonomy" id="2982028"/>
    <lineage>
        <taxon>Bacteria</taxon>
        <taxon>Pseudomonadati</taxon>
        <taxon>Bacteroidota</taxon>
        <taxon>Saprospiria</taxon>
        <taxon>Saprospirales</taxon>
        <taxon>Saprospiraceae</taxon>
        <taxon>Candidatus Opimibacter</taxon>
    </lineage>
</organism>
<evidence type="ECO:0000259" key="3">
    <source>
        <dbReference type="PROSITE" id="PS51186"/>
    </source>
</evidence>
<evidence type="ECO:0000313" key="5">
    <source>
        <dbReference type="Proteomes" id="UP000808337"/>
    </source>
</evidence>
<dbReference type="InterPro" id="IPR050680">
    <property type="entry name" value="YpeA/RimI_acetyltransf"/>
</dbReference>